<organism evidence="1 2">
    <name type="scientific">Blautia obeum</name>
    <dbReference type="NCBI Taxonomy" id="40520"/>
    <lineage>
        <taxon>Bacteria</taxon>
        <taxon>Bacillati</taxon>
        <taxon>Bacillota</taxon>
        <taxon>Clostridia</taxon>
        <taxon>Lachnospirales</taxon>
        <taxon>Lachnospiraceae</taxon>
        <taxon>Blautia</taxon>
    </lineage>
</organism>
<protein>
    <submittedName>
        <fullName evidence="1">Uncharacterized protein</fullName>
    </submittedName>
</protein>
<sequence>MENVEMLQRSFENYLRVKPGKITVDITLADGKKIEGIRRI</sequence>
<proteinExistence type="predicted"/>
<dbReference type="Proteomes" id="UP000095762">
    <property type="component" value="Unassembled WGS sequence"/>
</dbReference>
<reference evidence="1 2" key="1">
    <citation type="submission" date="2015-09" db="EMBL/GenBank/DDBJ databases">
        <authorList>
            <consortium name="Pathogen Informatics"/>
        </authorList>
    </citation>
    <scope>NUCLEOTIDE SEQUENCE [LARGE SCALE GENOMIC DNA]</scope>
    <source>
        <strain evidence="1 2">2789STDY5834957</strain>
    </source>
</reference>
<gene>
    <name evidence="1" type="ORF">ERS852569_03198</name>
</gene>
<evidence type="ECO:0000313" key="2">
    <source>
        <dbReference type="Proteomes" id="UP000095762"/>
    </source>
</evidence>
<name>A0A174VFN5_9FIRM</name>
<accession>A0A174VFN5</accession>
<dbReference type="RefSeq" id="WP_278275635.1">
    <property type="nucleotide sequence ID" value="NZ_CZBP01000031.1"/>
</dbReference>
<dbReference type="EMBL" id="CZBP01000031">
    <property type="protein sequence ID" value="CUQ33633.1"/>
    <property type="molecule type" value="Genomic_DNA"/>
</dbReference>
<dbReference type="AlphaFoldDB" id="A0A174VFN5"/>
<evidence type="ECO:0000313" key="1">
    <source>
        <dbReference type="EMBL" id="CUQ33633.1"/>
    </source>
</evidence>